<feature type="domain" description="CinA C-terminal" evidence="1">
    <location>
        <begin position="23"/>
        <end position="176"/>
    </location>
</feature>
<reference evidence="2" key="1">
    <citation type="journal article" date="2024" name="Int. J. Syst. Evol. Microbiol.">
        <title>Brooklawnia propionicigenes sp. nov., a facultatively anaerobic, propionate-producing bacterium isolated from a methanogenic reactor treating waste from cattle farms.</title>
        <authorList>
            <person name="Akita Y."/>
            <person name="Ueki A."/>
            <person name="Tonouchi A."/>
            <person name="Sugawara Y."/>
            <person name="Honma S."/>
            <person name="Kaku N."/>
            <person name="Ueki K."/>
        </authorList>
    </citation>
    <scope>NUCLEOTIDE SEQUENCE</scope>
    <source>
        <strain evidence="2">SH051</strain>
    </source>
</reference>
<keyword evidence="3" id="KW-1185">Reference proteome</keyword>
<sequence>MIRGGAEGTAESAGLDEVPSPAAARLIGLLRAGGWTLATCESLTGGGIGATLTSVPGASTVFRGGLITYASDLKASLAGVDADFIAEHGVINGRTAQEMAIGAANSCRADIGLSCTGVAGPDGEDGEAPGTVWLGLALPTGWDDRIRGRLLRLHGERGQIRAQTISSALAWLSECLGEAPRATDKTS</sequence>
<evidence type="ECO:0000259" key="1">
    <source>
        <dbReference type="Pfam" id="PF02464"/>
    </source>
</evidence>
<dbReference type="EMBL" id="AP028056">
    <property type="protein sequence ID" value="BEH03338.1"/>
    <property type="molecule type" value="Genomic_DNA"/>
</dbReference>
<dbReference type="SUPFAM" id="SSF142433">
    <property type="entry name" value="CinA-like"/>
    <property type="match status" value="1"/>
</dbReference>
<protein>
    <submittedName>
        <fullName evidence="2">CinA family protein</fullName>
    </submittedName>
</protein>
<dbReference type="KEGG" id="broo:brsh051_26190"/>
<dbReference type="Proteomes" id="UP001431656">
    <property type="component" value="Chromosome"/>
</dbReference>
<accession>A0AAN0KHD4</accession>
<gene>
    <name evidence="2" type="ORF">brsh051_26190</name>
</gene>
<dbReference type="AlphaFoldDB" id="A0AAN0KHD4"/>
<dbReference type="NCBIfam" id="TIGR00199">
    <property type="entry name" value="PncC_domain"/>
    <property type="match status" value="1"/>
</dbReference>
<organism evidence="2 3">
    <name type="scientific">Brooklawnia propionicigenes</name>
    <dbReference type="NCBI Taxonomy" id="3041175"/>
    <lineage>
        <taxon>Bacteria</taxon>
        <taxon>Bacillati</taxon>
        <taxon>Actinomycetota</taxon>
        <taxon>Actinomycetes</taxon>
        <taxon>Propionibacteriales</taxon>
        <taxon>Propionibacteriaceae</taxon>
        <taxon>Brooklawnia</taxon>
    </lineage>
</organism>
<name>A0AAN0KHD4_9ACTN</name>
<evidence type="ECO:0000313" key="3">
    <source>
        <dbReference type="Proteomes" id="UP001431656"/>
    </source>
</evidence>
<dbReference type="InterPro" id="IPR008136">
    <property type="entry name" value="CinA_C"/>
</dbReference>
<dbReference type="InterPro" id="IPR036653">
    <property type="entry name" value="CinA-like_C"/>
</dbReference>
<dbReference type="Pfam" id="PF02464">
    <property type="entry name" value="CinA"/>
    <property type="match status" value="1"/>
</dbReference>
<proteinExistence type="predicted"/>
<dbReference type="Gene3D" id="3.90.950.20">
    <property type="entry name" value="CinA-like"/>
    <property type="match status" value="1"/>
</dbReference>
<evidence type="ECO:0000313" key="2">
    <source>
        <dbReference type="EMBL" id="BEH03338.1"/>
    </source>
</evidence>